<feature type="transmembrane region" description="Helical" evidence="2">
    <location>
        <begin position="253"/>
        <end position="271"/>
    </location>
</feature>
<feature type="transmembrane region" description="Helical" evidence="2">
    <location>
        <begin position="131"/>
        <end position="151"/>
    </location>
</feature>
<dbReference type="AlphaFoldDB" id="A0A9P7S233"/>
<dbReference type="RefSeq" id="XP_043010559.1">
    <property type="nucleotide sequence ID" value="XM_043152473.1"/>
</dbReference>
<comment type="caution">
    <text evidence="3">The sequence shown here is derived from an EMBL/GenBank/DDBJ whole genome shotgun (WGS) entry which is preliminary data.</text>
</comment>
<evidence type="ECO:0000313" key="4">
    <source>
        <dbReference type="Proteomes" id="UP001049176"/>
    </source>
</evidence>
<accession>A0A9P7S233</accession>
<keyword evidence="4" id="KW-1185">Reference proteome</keyword>
<feature type="transmembrane region" description="Helical" evidence="2">
    <location>
        <begin position="15"/>
        <end position="40"/>
    </location>
</feature>
<feature type="region of interest" description="Disordered" evidence="1">
    <location>
        <begin position="283"/>
        <end position="304"/>
    </location>
</feature>
<dbReference type="Proteomes" id="UP001049176">
    <property type="component" value="Chromosome 4"/>
</dbReference>
<keyword evidence="2" id="KW-0472">Membrane</keyword>
<organism evidence="3 4">
    <name type="scientific">Marasmius oreades</name>
    <name type="common">fairy-ring Marasmius</name>
    <dbReference type="NCBI Taxonomy" id="181124"/>
    <lineage>
        <taxon>Eukaryota</taxon>
        <taxon>Fungi</taxon>
        <taxon>Dikarya</taxon>
        <taxon>Basidiomycota</taxon>
        <taxon>Agaricomycotina</taxon>
        <taxon>Agaricomycetes</taxon>
        <taxon>Agaricomycetidae</taxon>
        <taxon>Agaricales</taxon>
        <taxon>Marasmiineae</taxon>
        <taxon>Marasmiaceae</taxon>
        <taxon>Marasmius</taxon>
    </lineage>
</organism>
<dbReference type="OrthoDB" id="2756618at2759"/>
<feature type="transmembrane region" description="Helical" evidence="2">
    <location>
        <begin position="171"/>
        <end position="195"/>
    </location>
</feature>
<dbReference type="KEGG" id="more:E1B28_007708"/>
<sequence length="335" mass="36378">MAASESGIGLPEANFLALVLESLLYGSFCVLFVAAIWAIFTKRQVVNYKLFSTLMTMWVLSTVHLILDVIRAKSAFVDARQLPDGTPGSLVYYLDLSNPLQAAKTAIYVTLTLVGDGFMIYRCYVVWGRWYMGLVPAMMLCGTGLSGYGATYEFSKAAPGAQVFLPDIVPWVTSFIALTFSTNVICTALIVTRIISVQRAIAGLSKVHLSRVNVSLKAIIIVTESAALYSASVLSLLISYTLGSNGQYTVLDLTSPLIGIVFTLIILRVTLVSESEQIYSSIQKSTRPSNSRVPMAGTGSEHYGLQPRTTAVSVNVSQFTERDSLDNKMASNNMV</sequence>
<evidence type="ECO:0000256" key="1">
    <source>
        <dbReference type="SAM" id="MobiDB-lite"/>
    </source>
</evidence>
<feature type="transmembrane region" description="Helical" evidence="2">
    <location>
        <begin position="216"/>
        <end position="241"/>
    </location>
</feature>
<feature type="transmembrane region" description="Helical" evidence="2">
    <location>
        <begin position="105"/>
        <end position="124"/>
    </location>
</feature>
<dbReference type="GeneID" id="66076784"/>
<dbReference type="EMBL" id="CM032184">
    <property type="protein sequence ID" value="KAG7094089.1"/>
    <property type="molecule type" value="Genomic_DNA"/>
</dbReference>
<keyword evidence="2" id="KW-1133">Transmembrane helix</keyword>
<keyword evidence="2" id="KW-0812">Transmembrane</keyword>
<feature type="compositionally biased region" description="Polar residues" evidence="1">
    <location>
        <begin position="283"/>
        <end position="292"/>
    </location>
</feature>
<gene>
    <name evidence="3" type="ORF">E1B28_007708</name>
</gene>
<feature type="transmembrane region" description="Helical" evidence="2">
    <location>
        <begin position="47"/>
        <end position="67"/>
    </location>
</feature>
<evidence type="ECO:0000313" key="3">
    <source>
        <dbReference type="EMBL" id="KAG7094089.1"/>
    </source>
</evidence>
<reference evidence="3" key="1">
    <citation type="journal article" date="2021" name="Genome Biol. Evol.">
        <title>The assembled and annotated genome of the fairy-ring fungus Marasmius oreades.</title>
        <authorList>
            <person name="Hiltunen M."/>
            <person name="Ament-Velasquez S.L."/>
            <person name="Johannesson H."/>
        </authorList>
    </citation>
    <scope>NUCLEOTIDE SEQUENCE</scope>
    <source>
        <strain evidence="3">03SP1</strain>
    </source>
</reference>
<proteinExistence type="predicted"/>
<evidence type="ECO:0000256" key="2">
    <source>
        <dbReference type="SAM" id="Phobius"/>
    </source>
</evidence>
<protein>
    <submittedName>
        <fullName evidence="3">Uncharacterized protein</fullName>
    </submittedName>
</protein>
<name>A0A9P7S233_9AGAR</name>